<dbReference type="Proteomes" id="UP001202243">
    <property type="component" value="Unassembled WGS sequence"/>
</dbReference>
<evidence type="ECO:0000313" key="1">
    <source>
        <dbReference type="EMBL" id="MCM2566321.1"/>
    </source>
</evidence>
<comment type="caution">
    <text evidence="1">The sequence shown here is derived from an EMBL/GenBank/DDBJ whole genome shotgun (WGS) entry which is preliminary data.</text>
</comment>
<dbReference type="RefSeq" id="WP_251349862.1">
    <property type="nucleotide sequence ID" value="NZ_JAMQGR010000003.1"/>
</dbReference>
<dbReference type="PANTHER" id="PTHR35370:SF1">
    <property type="entry name" value="TYPE VI SECRETION SYSTEM COMPONENT TSSF1"/>
    <property type="match status" value="1"/>
</dbReference>
<dbReference type="PANTHER" id="PTHR35370">
    <property type="entry name" value="CYTOPLASMIC PROTEIN-RELATED-RELATED"/>
    <property type="match status" value="1"/>
</dbReference>
<dbReference type="Pfam" id="PF05947">
    <property type="entry name" value="T6SS_TssF"/>
    <property type="match status" value="1"/>
</dbReference>
<keyword evidence="2" id="KW-1185">Reference proteome</keyword>
<gene>
    <name evidence="1" type="primary">tssF</name>
    <name evidence="1" type="ORF">NCG91_12010</name>
</gene>
<protein>
    <submittedName>
        <fullName evidence="1">Type VI secretion system baseplate subunit TssF</fullName>
    </submittedName>
</protein>
<proteinExistence type="predicted"/>
<reference evidence="1 2" key="1">
    <citation type="submission" date="2022-06" db="EMBL/GenBank/DDBJ databases">
        <title>Janthinobacterium kumbetensis sp. nov., isolated from spring water in Turkey.</title>
        <authorList>
            <person name="Inan Bektas K."/>
            <person name="Belduz A.A."/>
            <person name="Canakci S."/>
            <person name="Nalcaoglu A."/>
            <person name="Ceylan E."/>
            <person name="Kati H."/>
        </authorList>
    </citation>
    <scope>NUCLEOTIDE SEQUENCE [LARGE SCALE GENOMIC DNA]</scope>
    <source>
        <strain evidence="1 2">GK</strain>
    </source>
</reference>
<sequence length="621" mass="68286">MEQLLPYYERELGLFRQYTREFSSRYPKAAGRLLIAGETCEDPHIERLIQSVALLTARVAKRLDDAYPQFTHSLLETLYPHYLRPFPSCSIVRIAADEAPGGGQLAQLAHVARGTVLRSQPVQGVACKFTSAYDVTLAPLTISRLHFSPLLDAPPGLRLPAGASALLSIQFTSSSEQYHLDQAGFSSLRLFADGEPSVRAALLDALFLHGAGAYVALDEHGPWHAVAGTLLAPAGYADDEALIPISARSHPALRLLTEYFAFPEKFHFIDIGWSLLAPLLPKQCRQFTLHLPLKGVRSDSHEARLLSGASRDNLLFGCTPVVNLFAKSGVPIRLTHTEPDYALVADATHAFAYDIHSIEAVTVVRKDQAGDRLSAFLPLYASLQGTQGEYDQERGQEYGQYWLARRDEAVAAISPGHEMRLSLIDPQFSPDCAASATVSTQLLCSNCDLPTQLHYGLPGGDLLAEDVPDGIPARFLRKPSPSMRFQADTHWRLIAHLSLNYSSLTQAGLGEFQKMLSLYDLPRSPATQRLIQGIVTLEHGSTRAWMPTVPFPTLMPGIAIRLGIDKQAFVGSSIYIFAQVLQRYFALNSQLNCFSQLTLRSQRSGEEILRCPERSADATPA</sequence>
<evidence type="ECO:0000313" key="2">
    <source>
        <dbReference type="Proteomes" id="UP001202243"/>
    </source>
</evidence>
<dbReference type="PIRSF" id="PIRSF028304">
    <property type="entry name" value="UCP028304"/>
    <property type="match status" value="1"/>
</dbReference>
<dbReference type="InterPro" id="IPR010272">
    <property type="entry name" value="T6SS_TssF"/>
</dbReference>
<name>A0ABT0WQI3_9BURK</name>
<organism evidence="1 2">
    <name type="scientific">Janthinobacterium kumbetense</name>
    <dbReference type="NCBI Taxonomy" id="2950280"/>
    <lineage>
        <taxon>Bacteria</taxon>
        <taxon>Pseudomonadati</taxon>
        <taxon>Pseudomonadota</taxon>
        <taxon>Betaproteobacteria</taxon>
        <taxon>Burkholderiales</taxon>
        <taxon>Oxalobacteraceae</taxon>
        <taxon>Janthinobacterium</taxon>
    </lineage>
</organism>
<dbReference type="NCBIfam" id="TIGR03359">
    <property type="entry name" value="VI_chp_6"/>
    <property type="match status" value="1"/>
</dbReference>
<accession>A0ABT0WQI3</accession>
<dbReference type="EMBL" id="JAMQGR010000003">
    <property type="protein sequence ID" value="MCM2566321.1"/>
    <property type="molecule type" value="Genomic_DNA"/>
</dbReference>